<keyword evidence="1" id="KW-0472">Membrane</keyword>
<dbReference type="Proteomes" id="UP000033961">
    <property type="component" value="Chromosome I"/>
</dbReference>
<accession>A0A2P1QTS1</accession>
<dbReference type="EMBL" id="CP027843">
    <property type="protein sequence ID" value="AVQ12305.1"/>
    <property type="molecule type" value="Genomic_DNA"/>
</dbReference>
<keyword evidence="1" id="KW-0812">Transmembrane</keyword>
<dbReference type="AlphaFoldDB" id="A0A2P1QTS1"/>
<organism evidence="2 3">
    <name type="scientific">Leptospira santarosai</name>
    <dbReference type="NCBI Taxonomy" id="28183"/>
    <lineage>
        <taxon>Bacteria</taxon>
        <taxon>Pseudomonadati</taxon>
        <taxon>Spirochaetota</taxon>
        <taxon>Spirochaetia</taxon>
        <taxon>Leptospirales</taxon>
        <taxon>Leptospiraceae</taxon>
        <taxon>Leptospira</taxon>
    </lineage>
</organism>
<reference evidence="2 3" key="1">
    <citation type="journal article" date="2015" name="Genome Announc.">
        <title>Draft Genome Sequences of Leptospira santarosai Strains U160, U164, and U233, Isolated from Asymptomatic Cattle.</title>
        <authorList>
            <person name="Kremer F.S."/>
            <person name="Eslabao M.R."/>
            <person name="Provisor M."/>
            <person name="Woloski R.D."/>
            <person name="Ramires O.V."/>
            <person name="Moreno L.Z."/>
            <person name="Moreno A.M."/>
            <person name="Hamond C."/>
            <person name="Lilenbaum W."/>
            <person name="Dellagostin O.A."/>
        </authorList>
    </citation>
    <scope>NUCLEOTIDE SEQUENCE [LARGE SCALE GENOMIC DNA]</scope>
    <source>
        <strain evidence="2 3">U160</strain>
    </source>
</reference>
<evidence type="ECO:0000313" key="3">
    <source>
        <dbReference type="Proteomes" id="UP000033961"/>
    </source>
</evidence>
<name>A0A2P1QTS1_9LEPT</name>
<evidence type="ECO:0000313" key="2">
    <source>
        <dbReference type="EMBL" id="AVQ12305.1"/>
    </source>
</evidence>
<feature type="transmembrane region" description="Helical" evidence="1">
    <location>
        <begin position="100"/>
        <end position="117"/>
    </location>
</feature>
<proteinExistence type="predicted"/>
<keyword evidence="1" id="KW-1133">Transmembrane helix</keyword>
<protein>
    <submittedName>
        <fullName evidence="2">Uncharacterized protein</fullName>
    </submittedName>
</protein>
<gene>
    <name evidence="2" type="ORF">XB16_1978</name>
</gene>
<evidence type="ECO:0000256" key="1">
    <source>
        <dbReference type="SAM" id="Phobius"/>
    </source>
</evidence>
<sequence length="152" mass="17634">MKSFNIASLDFKTNYGSGGVLLFPPVPTFPSRSSLEGNVQRSGFLSLEAPRLERNAVKVGVRYFSFRKRESDGLSKYSKNLKFRQLVFRKESGFRTRTRLVFSILFFSLSPISIFTWDGSNSRFFRLNASSLPLNKYNRFNFEYGGYFSRHF</sequence>